<proteinExistence type="predicted"/>
<comment type="caution">
    <text evidence="3">The sequence shown here is derived from an EMBL/GenBank/DDBJ whole genome shotgun (WGS) entry which is preliminary data.</text>
</comment>
<evidence type="ECO:0000256" key="1">
    <source>
        <dbReference type="SAM" id="Phobius"/>
    </source>
</evidence>
<organism evidence="3 4">
    <name type="scientific">Xanthomonas floridensis</name>
    <dbReference type="NCBI Taxonomy" id="1843580"/>
    <lineage>
        <taxon>Bacteria</taxon>
        <taxon>Pseudomonadati</taxon>
        <taxon>Pseudomonadota</taxon>
        <taxon>Gammaproteobacteria</taxon>
        <taxon>Lysobacterales</taxon>
        <taxon>Lysobacteraceae</taxon>
        <taxon>Xanthomonas</taxon>
    </lineage>
</organism>
<dbReference type="Proteomes" id="UP001303614">
    <property type="component" value="Unassembled WGS sequence"/>
</dbReference>
<evidence type="ECO:0000313" key="5">
    <source>
        <dbReference type="Proteomes" id="UP001303614"/>
    </source>
</evidence>
<name>A0A1A9M6H1_9XANT</name>
<dbReference type="Proteomes" id="UP000077659">
    <property type="component" value="Unassembled WGS sequence"/>
</dbReference>
<protein>
    <submittedName>
        <fullName evidence="2">DUF2809 domain-containing protein</fullName>
    </submittedName>
</protein>
<dbReference type="RefSeq" id="WP_064510385.1">
    <property type="nucleotide sequence ID" value="NZ_JAYFSN010000002.1"/>
</dbReference>
<keyword evidence="5" id="KW-1185">Reference proteome</keyword>
<keyword evidence="1" id="KW-0472">Membrane</keyword>
<keyword evidence="1" id="KW-0812">Transmembrane</keyword>
<accession>A0A1A9M6H1</accession>
<feature type="transmembrane region" description="Helical" evidence="1">
    <location>
        <begin position="108"/>
        <end position="125"/>
    </location>
</feature>
<gene>
    <name evidence="3" type="ORF">A7D17_05570</name>
    <name evidence="2" type="ORF">VB146_03115</name>
</gene>
<dbReference type="Pfam" id="PF10990">
    <property type="entry name" value="DUF2809"/>
    <property type="match status" value="1"/>
</dbReference>
<sequence>MNALSLRARAGYLLLAVVLFLIEVAIAAGWIGGTWVRGSLGDVLAVALVYCGLRGVCGTAPGWACLLAVGIGCAIEGLQAIHLADRLGLRPGSAAYIALGNTATLHDVLMYAIGGVVAFGCDTLLRQRRHAAPAAPLVD</sequence>
<reference evidence="2 5" key="2">
    <citation type="submission" date="2023-12" db="EMBL/GenBank/DDBJ databases">
        <title>Genome sequencing of Xanthomonas floridensis.</title>
        <authorList>
            <person name="Greer S."/>
            <person name="Harrison J."/>
            <person name="Grant M."/>
            <person name="Vicente J."/>
            <person name="Studholme D."/>
        </authorList>
    </citation>
    <scope>NUCLEOTIDE SEQUENCE [LARGE SCALE GENOMIC DNA]</scope>
    <source>
        <strain evidence="2 5">WHRI 8848</strain>
    </source>
</reference>
<keyword evidence="1" id="KW-1133">Transmembrane helix</keyword>
<evidence type="ECO:0000313" key="4">
    <source>
        <dbReference type="Proteomes" id="UP000077659"/>
    </source>
</evidence>
<dbReference type="EMBL" id="JAYFSO010000003">
    <property type="protein sequence ID" value="MEA5122876.1"/>
    <property type="molecule type" value="Genomic_DNA"/>
</dbReference>
<dbReference type="OrthoDB" id="5360192at2"/>
<evidence type="ECO:0000313" key="3">
    <source>
        <dbReference type="EMBL" id="OAG65925.1"/>
    </source>
</evidence>
<dbReference type="AlphaFoldDB" id="A0A1A9M6H1"/>
<dbReference type="STRING" id="1843580.A7D17_05570"/>
<feature type="transmembrane region" description="Helical" evidence="1">
    <location>
        <begin position="12"/>
        <end position="31"/>
    </location>
</feature>
<evidence type="ECO:0000313" key="2">
    <source>
        <dbReference type="EMBL" id="MEA5122876.1"/>
    </source>
</evidence>
<dbReference type="InterPro" id="IPR021257">
    <property type="entry name" value="DUF2809"/>
</dbReference>
<dbReference type="EMBL" id="LXNG01000045">
    <property type="protein sequence ID" value="OAG65925.1"/>
    <property type="molecule type" value="Genomic_DNA"/>
</dbReference>
<reference evidence="3 4" key="1">
    <citation type="submission" date="2016-05" db="EMBL/GenBank/DDBJ databases">
        <title>Pathogenic, phenotypic and molecular characterisation of Xanthomonas nasturtii sp. nov. and Xanthomonas floridensis sp. nov., new species of Xanthomonas associated with watercress production in Florida.</title>
        <authorList>
            <person name="Vicente J.G."/>
            <person name="Rothwell S."/>
            <person name="Holub E.B."/>
            <person name="Studholme D.J."/>
        </authorList>
    </citation>
    <scope>NUCLEOTIDE SEQUENCE [LARGE SCALE GENOMIC DNA]</scope>
    <source>
        <strain evidence="3 4">WHRI 8848</strain>
    </source>
</reference>